<accession>A0A316TRN3</accession>
<dbReference type="OrthoDB" id="597477at2"/>
<comment type="similarity">
    <text evidence="1">Belongs to the short-chain dehydrogenases/reductases (SDR) family.</text>
</comment>
<proteinExistence type="inferred from homology"/>
<organism evidence="3 4">
    <name type="scientific">Rhodohalobacter mucosus</name>
    <dbReference type="NCBI Taxonomy" id="2079485"/>
    <lineage>
        <taxon>Bacteria</taxon>
        <taxon>Pseudomonadati</taxon>
        <taxon>Balneolota</taxon>
        <taxon>Balneolia</taxon>
        <taxon>Balneolales</taxon>
        <taxon>Balneolaceae</taxon>
        <taxon>Rhodohalobacter</taxon>
    </lineage>
</organism>
<dbReference type="Proteomes" id="UP000245533">
    <property type="component" value="Unassembled WGS sequence"/>
</dbReference>
<gene>
    <name evidence="3" type="ORF">DDZ15_08220</name>
</gene>
<dbReference type="SUPFAM" id="SSF51735">
    <property type="entry name" value="NAD(P)-binding Rossmann-fold domains"/>
    <property type="match status" value="1"/>
</dbReference>
<dbReference type="NCBIfam" id="NF005559">
    <property type="entry name" value="PRK07231.1"/>
    <property type="match status" value="1"/>
</dbReference>
<comment type="caution">
    <text evidence="3">The sequence shown here is derived from an EMBL/GenBank/DDBJ whole genome shotgun (WGS) entry which is preliminary data.</text>
</comment>
<dbReference type="InterPro" id="IPR020904">
    <property type="entry name" value="Sc_DH/Rdtase_CS"/>
</dbReference>
<dbReference type="InterPro" id="IPR002347">
    <property type="entry name" value="SDR_fam"/>
</dbReference>
<dbReference type="PRINTS" id="PR00081">
    <property type="entry name" value="GDHRDH"/>
</dbReference>
<dbReference type="PROSITE" id="PS00061">
    <property type="entry name" value="ADH_SHORT"/>
    <property type="match status" value="1"/>
</dbReference>
<protein>
    <submittedName>
        <fullName evidence="3">Short-chain dehydrogenase</fullName>
    </submittedName>
</protein>
<dbReference type="NCBIfam" id="NF009466">
    <property type="entry name" value="PRK12826.1-2"/>
    <property type="match status" value="1"/>
</dbReference>
<sequence length="251" mass="26639">MFSEKVAVVTGAASGIGLEAAKAFAHKGAAVVMSDVDEDRLKESAKVVNMINEKTLSIKADISSEKEVQQLVRFTVDAFGGLDVACNNAGVGGELKPTADYTVEEWDRVININLRGQWLCMKYQIPEMLKRDSGSIVNVASILGKVGFANAPAYVAAKHGLVGLTKSAALEYSAKGVRVNAIAPAFIETPMLERAGLTTDPEAKQGLVDMHPIGRLGQPEEVAHAIVWLASDEASFVTGHTLLVDGGYIAQ</sequence>
<dbReference type="CDD" id="cd05233">
    <property type="entry name" value="SDR_c"/>
    <property type="match status" value="1"/>
</dbReference>
<dbReference type="AlphaFoldDB" id="A0A316TRN3"/>
<keyword evidence="4" id="KW-1185">Reference proteome</keyword>
<evidence type="ECO:0000256" key="2">
    <source>
        <dbReference type="ARBA" id="ARBA00023002"/>
    </source>
</evidence>
<dbReference type="FunFam" id="3.40.50.720:FF:000084">
    <property type="entry name" value="Short-chain dehydrogenase reductase"/>
    <property type="match status" value="1"/>
</dbReference>
<dbReference type="RefSeq" id="WP_109646613.1">
    <property type="nucleotide sequence ID" value="NZ_QGGB01000006.1"/>
</dbReference>
<name>A0A316TRN3_9BACT</name>
<dbReference type="Pfam" id="PF13561">
    <property type="entry name" value="adh_short_C2"/>
    <property type="match status" value="1"/>
</dbReference>
<dbReference type="PANTHER" id="PTHR24321:SF8">
    <property type="entry name" value="ESTRADIOL 17-BETA-DEHYDROGENASE 8-RELATED"/>
    <property type="match status" value="1"/>
</dbReference>
<evidence type="ECO:0000256" key="1">
    <source>
        <dbReference type="ARBA" id="ARBA00006484"/>
    </source>
</evidence>
<dbReference type="PANTHER" id="PTHR24321">
    <property type="entry name" value="DEHYDROGENASES, SHORT CHAIN"/>
    <property type="match status" value="1"/>
</dbReference>
<keyword evidence="2" id="KW-0560">Oxidoreductase</keyword>
<dbReference type="InterPro" id="IPR036291">
    <property type="entry name" value="NAD(P)-bd_dom_sf"/>
</dbReference>
<dbReference type="PRINTS" id="PR00080">
    <property type="entry name" value="SDRFAMILY"/>
</dbReference>
<dbReference type="Gene3D" id="3.40.50.720">
    <property type="entry name" value="NAD(P)-binding Rossmann-like Domain"/>
    <property type="match status" value="1"/>
</dbReference>
<dbReference type="GO" id="GO:0016491">
    <property type="term" value="F:oxidoreductase activity"/>
    <property type="evidence" value="ECO:0007669"/>
    <property type="project" value="UniProtKB-KW"/>
</dbReference>
<evidence type="ECO:0000313" key="4">
    <source>
        <dbReference type="Proteomes" id="UP000245533"/>
    </source>
</evidence>
<reference evidence="3 4" key="1">
    <citation type="submission" date="2018-05" db="EMBL/GenBank/DDBJ databases">
        <title>Rhodohalobacter halophilus gen. nov., sp. nov., a moderately halophilic member of the family Balneolaceae.</title>
        <authorList>
            <person name="Liu Z.-W."/>
        </authorList>
    </citation>
    <scope>NUCLEOTIDE SEQUENCE [LARGE SCALE GENOMIC DNA]</scope>
    <source>
        <strain evidence="3 4">8A47</strain>
    </source>
</reference>
<dbReference type="EMBL" id="QGGB01000006">
    <property type="protein sequence ID" value="PWN06498.1"/>
    <property type="molecule type" value="Genomic_DNA"/>
</dbReference>
<evidence type="ECO:0000313" key="3">
    <source>
        <dbReference type="EMBL" id="PWN06498.1"/>
    </source>
</evidence>